<feature type="transmembrane region" description="Helical" evidence="5">
    <location>
        <begin position="108"/>
        <end position="129"/>
    </location>
</feature>
<feature type="transmembrane region" description="Helical" evidence="5">
    <location>
        <begin position="341"/>
        <end position="360"/>
    </location>
</feature>
<dbReference type="Proteomes" id="UP001500016">
    <property type="component" value="Unassembled WGS sequence"/>
</dbReference>
<feature type="transmembrane region" description="Helical" evidence="5">
    <location>
        <begin position="50"/>
        <end position="72"/>
    </location>
</feature>
<evidence type="ECO:0000256" key="4">
    <source>
        <dbReference type="ARBA" id="ARBA00023136"/>
    </source>
</evidence>
<keyword evidence="3 5" id="KW-1133">Transmembrane helix</keyword>
<comment type="subcellular location">
    <subcellularLocation>
        <location evidence="1">Cell membrane</location>
        <topology evidence="1">Multi-pass membrane protein</topology>
    </subcellularLocation>
</comment>
<feature type="transmembrane region" description="Helical" evidence="5">
    <location>
        <begin position="169"/>
        <end position="191"/>
    </location>
</feature>
<feature type="transmembrane region" description="Helical" evidence="5">
    <location>
        <begin position="272"/>
        <end position="292"/>
    </location>
</feature>
<dbReference type="Gene3D" id="1.20.1720.10">
    <property type="entry name" value="Multidrug resistance protein D"/>
    <property type="match status" value="1"/>
</dbReference>
<feature type="transmembrane region" description="Helical" evidence="5">
    <location>
        <begin position="440"/>
        <end position="460"/>
    </location>
</feature>
<name>A0ABP5HEJ8_9ACTN</name>
<dbReference type="InterPro" id="IPR011701">
    <property type="entry name" value="MFS"/>
</dbReference>
<keyword evidence="4 5" id="KW-0472">Membrane</keyword>
<proteinExistence type="predicted"/>
<dbReference type="InterPro" id="IPR020846">
    <property type="entry name" value="MFS_dom"/>
</dbReference>
<evidence type="ECO:0000256" key="2">
    <source>
        <dbReference type="ARBA" id="ARBA00022692"/>
    </source>
</evidence>
<dbReference type="PANTHER" id="PTHR23501">
    <property type="entry name" value="MAJOR FACILITATOR SUPERFAMILY"/>
    <property type="match status" value="1"/>
</dbReference>
<comment type="caution">
    <text evidence="7">The sequence shown here is derived from an EMBL/GenBank/DDBJ whole genome shotgun (WGS) entry which is preliminary data.</text>
</comment>
<feature type="domain" description="Major facilitator superfamily (MFS) profile" evidence="6">
    <location>
        <begin position="18"/>
        <end position="468"/>
    </location>
</feature>
<keyword evidence="2 5" id="KW-0812">Transmembrane</keyword>
<dbReference type="EMBL" id="BAAAPE010000007">
    <property type="protein sequence ID" value="GAA2071431.1"/>
    <property type="molecule type" value="Genomic_DNA"/>
</dbReference>
<dbReference type="Pfam" id="PF07690">
    <property type="entry name" value="MFS_1"/>
    <property type="match status" value="1"/>
</dbReference>
<organism evidence="7 8">
    <name type="scientific">Streptomyces albiaxialis</name>
    <dbReference type="NCBI Taxonomy" id="329523"/>
    <lineage>
        <taxon>Bacteria</taxon>
        <taxon>Bacillati</taxon>
        <taxon>Actinomycetota</taxon>
        <taxon>Actinomycetes</taxon>
        <taxon>Kitasatosporales</taxon>
        <taxon>Streptomycetaceae</taxon>
        <taxon>Streptomyces</taxon>
    </lineage>
</organism>
<evidence type="ECO:0000256" key="3">
    <source>
        <dbReference type="ARBA" id="ARBA00022989"/>
    </source>
</evidence>
<feature type="transmembrane region" description="Helical" evidence="5">
    <location>
        <begin position="84"/>
        <end position="102"/>
    </location>
</feature>
<dbReference type="InterPro" id="IPR036259">
    <property type="entry name" value="MFS_trans_sf"/>
</dbReference>
<dbReference type="RefSeq" id="WP_344526844.1">
    <property type="nucleotide sequence ID" value="NZ_BAAAPE010000007.1"/>
</dbReference>
<reference evidence="8" key="1">
    <citation type="journal article" date="2019" name="Int. J. Syst. Evol. Microbiol.">
        <title>The Global Catalogue of Microorganisms (GCM) 10K type strain sequencing project: providing services to taxonomists for standard genome sequencing and annotation.</title>
        <authorList>
            <consortium name="The Broad Institute Genomics Platform"/>
            <consortium name="The Broad Institute Genome Sequencing Center for Infectious Disease"/>
            <person name="Wu L."/>
            <person name="Ma J."/>
        </authorList>
    </citation>
    <scope>NUCLEOTIDE SEQUENCE [LARGE SCALE GENOMIC DNA]</scope>
    <source>
        <strain evidence="8">JCM 15478</strain>
    </source>
</reference>
<protein>
    <submittedName>
        <fullName evidence="7">MFS transporter</fullName>
    </submittedName>
</protein>
<dbReference type="PANTHER" id="PTHR23501:SF197">
    <property type="entry name" value="COMD"/>
    <property type="match status" value="1"/>
</dbReference>
<evidence type="ECO:0000313" key="8">
    <source>
        <dbReference type="Proteomes" id="UP001500016"/>
    </source>
</evidence>
<evidence type="ECO:0000256" key="1">
    <source>
        <dbReference type="ARBA" id="ARBA00004651"/>
    </source>
</evidence>
<evidence type="ECO:0000256" key="5">
    <source>
        <dbReference type="SAM" id="Phobius"/>
    </source>
</evidence>
<feature type="transmembrane region" description="Helical" evidence="5">
    <location>
        <begin position="372"/>
        <end position="393"/>
    </location>
</feature>
<keyword evidence="8" id="KW-1185">Reference proteome</keyword>
<dbReference type="PROSITE" id="PS50850">
    <property type="entry name" value="MFS"/>
    <property type="match status" value="1"/>
</dbReference>
<feature type="transmembrane region" description="Helical" evidence="5">
    <location>
        <begin position="203"/>
        <end position="226"/>
    </location>
</feature>
<dbReference type="Gene3D" id="1.20.1250.20">
    <property type="entry name" value="MFS general substrate transporter like domains"/>
    <property type="match status" value="1"/>
</dbReference>
<feature type="transmembrane region" description="Helical" evidence="5">
    <location>
        <begin position="405"/>
        <end position="428"/>
    </location>
</feature>
<sequence>MSEAVISPVRPARIGKLAIGALGILALALGTLQSVVEPALPLLQEELGVSAAEGALIGNTLLITGAVVAPVAGKLGDRYGGKRVLVGLMAVVSAGGLLAGIAPNLPVLLFGQILQGVMVGALPLSFILVRKNLPAGESQGAIGLVVALFTGGGIVGTLIAGPIAESLSWQWMFALPTFAIIAATLAVVRLMPHDPPIGSGHRIDWPGVLLLSGTLLAFMVGLVTVANGDLPPLGVGVLTLLVVALATGWVAVERRAAAPMVDLRMLAKPAMWHACVLTFVITTAFGMVTFLLPQMFSVSADGHGFGISTTDIGLYLLPGAVVGAVSDSVGGVAARRFGPRAVVVMGAVVTAATMLTLASVHSAAWQLALAKVLAAFAAGVGTTALLAGTATAVEARDTGIATSLLVVTRVIGVALGAQVAGAILAAGAGTGAGADQPSEAAFVTGFTVAGLVAATSLLLVRVTKKEVRA</sequence>
<feature type="transmembrane region" description="Helical" evidence="5">
    <location>
        <begin position="312"/>
        <end position="334"/>
    </location>
</feature>
<feature type="transmembrane region" description="Helical" evidence="5">
    <location>
        <begin position="232"/>
        <end position="252"/>
    </location>
</feature>
<accession>A0ABP5HEJ8</accession>
<evidence type="ECO:0000259" key="6">
    <source>
        <dbReference type="PROSITE" id="PS50850"/>
    </source>
</evidence>
<dbReference type="SUPFAM" id="SSF103473">
    <property type="entry name" value="MFS general substrate transporter"/>
    <property type="match status" value="1"/>
</dbReference>
<feature type="transmembrane region" description="Helical" evidence="5">
    <location>
        <begin position="141"/>
        <end position="163"/>
    </location>
</feature>
<gene>
    <name evidence="7" type="ORF">GCM10009801_23060</name>
</gene>
<evidence type="ECO:0000313" key="7">
    <source>
        <dbReference type="EMBL" id="GAA2071431.1"/>
    </source>
</evidence>